<keyword evidence="2" id="KW-0812">Transmembrane</keyword>
<dbReference type="Proteomes" id="UP000192815">
    <property type="component" value="Unassembled WGS sequence"/>
</dbReference>
<dbReference type="EMBL" id="MUIO01000002">
    <property type="protein sequence ID" value="ORC62209.1"/>
    <property type="molecule type" value="Genomic_DNA"/>
</dbReference>
<gene>
    <name evidence="3" type="ORF">BZK31_00805</name>
</gene>
<comment type="caution">
    <text evidence="3">The sequence shown here is derived from an EMBL/GenBank/DDBJ whole genome shotgun (WGS) entry which is preliminary data.</text>
</comment>
<protein>
    <submittedName>
        <fullName evidence="3">Uncharacterized protein</fullName>
    </submittedName>
</protein>
<proteinExistence type="predicted"/>
<name>A0A1X0NCC4_9PSED</name>
<sequence length="62" mass="7004">MSLELTIVMLVASWLAVATAMLWGVMRVSRRHHSHTVTPPAPPRVKPERQSRVRPVTVHRAV</sequence>
<keyword evidence="2" id="KW-1133">Transmembrane helix</keyword>
<dbReference type="OrthoDB" id="6897608at2"/>
<dbReference type="RefSeq" id="WP_083180851.1">
    <property type="nucleotide sequence ID" value="NZ_CBCRZR010000002.1"/>
</dbReference>
<evidence type="ECO:0000313" key="4">
    <source>
        <dbReference type="Proteomes" id="UP000192815"/>
    </source>
</evidence>
<feature type="region of interest" description="Disordered" evidence="1">
    <location>
        <begin position="33"/>
        <end position="62"/>
    </location>
</feature>
<feature type="transmembrane region" description="Helical" evidence="2">
    <location>
        <begin position="6"/>
        <end position="25"/>
    </location>
</feature>
<evidence type="ECO:0000256" key="1">
    <source>
        <dbReference type="SAM" id="MobiDB-lite"/>
    </source>
</evidence>
<keyword evidence="4" id="KW-1185">Reference proteome</keyword>
<evidence type="ECO:0000313" key="3">
    <source>
        <dbReference type="EMBL" id="ORC62209.1"/>
    </source>
</evidence>
<accession>A0A1X0NCC4</accession>
<dbReference type="AlphaFoldDB" id="A0A1X0NCC4"/>
<evidence type="ECO:0000256" key="2">
    <source>
        <dbReference type="SAM" id="Phobius"/>
    </source>
</evidence>
<keyword evidence="2" id="KW-0472">Membrane</keyword>
<reference evidence="4" key="1">
    <citation type="submission" date="2017-02" db="EMBL/GenBank/DDBJ databases">
        <title>Pseudomonas floridae sp. nov., a novel pathogenic bacterial species isolated from tomato.</title>
        <authorList>
            <person name="Timilsina S."/>
            <person name="Vallad G.E."/>
            <person name="Jones J.B."/>
        </authorList>
    </citation>
    <scope>NUCLEOTIDE SEQUENCE [LARGE SCALE GENOMIC DNA]</scope>
    <source>
        <strain evidence="4">GEV388</strain>
    </source>
</reference>
<organism evidence="3 4">
    <name type="scientific">Pseudomonas floridensis</name>
    <dbReference type="NCBI Taxonomy" id="1958950"/>
    <lineage>
        <taxon>Bacteria</taxon>
        <taxon>Pseudomonadati</taxon>
        <taxon>Pseudomonadota</taxon>
        <taxon>Gammaproteobacteria</taxon>
        <taxon>Pseudomonadales</taxon>
        <taxon>Pseudomonadaceae</taxon>
        <taxon>Pseudomonas</taxon>
    </lineage>
</organism>